<evidence type="ECO:0000256" key="6">
    <source>
        <dbReference type="SAM" id="Phobius"/>
    </source>
</evidence>
<dbReference type="PANTHER" id="PTHR43298:SF2">
    <property type="entry name" value="FMN_FAD EXPORTER YEEO-RELATED"/>
    <property type="match status" value="1"/>
</dbReference>
<evidence type="ECO:0000313" key="7">
    <source>
        <dbReference type="EMBL" id="MQW39818.1"/>
    </source>
</evidence>
<dbReference type="Pfam" id="PF01554">
    <property type="entry name" value="MatE"/>
    <property type="match status" value="2"/>
</dbReference>
<feature type="transmembrane region" description="Helical" evidence="6">
    <location>
        <begin position="370"/>
        <end position="393"/>
    </location>
</feature>
<dbReference type="InterPro" id="IPR050222">
    <property type="entry name" value="MATE_MdtK"/>
</dbReference>
<accession>A0A7X2D0S4</accession>
<dbReference type="GO" id="GO:0005886">
    <property type="term" value="C:plasma membrane"/>
    <property type="evidence" value="ECO:0007669"/>
    <property type="project" value="TreeGrafter"/>
</dbReference>
<feature type="transmembrane region" description="Helical" evidence="6">
    <location>
        <begin position="45"/>
        <end position="66"/>
    </location>
</feature>
<dbReference type="OrthoDB" id="2240625at2"/>
<evidence type="ECO:0000313" key="8">
    <source>
        <dbReference type="Proteomes" id="UP000439550"/>
    </source>
</evidence>
<dbReference type="GO" id="GO:0042910">
    <property type="term" value="F:xenobiotic transmembrane transporter activity"/>
    <property type="evidence" value="ECO:0007669"/>
    <property type="project" value="InterPro"/>
</dbReference>
<comment type="function">
    <text evidence="1">Multidrug efflux pump.</text>
</comment>
<evidence type="ECO:0000256" key="2">
    <source>
        <dbReference type="ARBA" id="ARBA00010199"/>
    </source>
</evidence>
<keyword evidence="6" id="KW-0472">Membrane</keyword>
<keyword evidence="6" id="KW-1133">Transmembrane helix</keyword>
<evidence type="ECO:0000256" key="4">
    <source>
        <dbReference type="ARBA" id="ARBA00022448"/>
    </source>
</evidence>
<keyword evidence="8" id="KW-1185">Reference proteome</keyword>
<dbReference type="PANTHER" id="PTHR43298">
    <property type="entry name" value="MULTIDRUG RESISTANCE PROTEIN NORM-RELATED"/>
    <property type="match status" value="1"/>
</dbReference>
<name>A0A7X2D0S4_9LACT</name>
<feature type="transmembrane region" description="Helical" evidence="6">
    <location>
        <begin position="399"/>
        <end position="416"/>
    </location>
</feature>
<sequence>MKEIKEIQRFALPLIANQYFNLVMNQLILYLAVNRSLENLAGITTISSLLYALGGILGTVALAFNIEGGQRIGKSETRGFLQLLKSSLLLNSLVGLVFAGATLIFGSLFLRGMYSFSGQLLHLTHLYLVIQSPYIFLTLMLFLSSNLIKIENKTSLIMVSSVVSMGFELLLNLLLVRMFQMGIIGAGIASISSLFVSVALQFFFVRQKIKAALCEKATALKQLIQKSIPLGGQELLEGVIFTLIFDALMAREGLEILAIYNLCLQLLNLVKMPTYMYENAITVFVSKAYGEKNERKMHHVFRVSVLSSIAFYLVFSLLIFINGNRFALLFSSKLSRHFSEYLLIALICSLFFVTYESLKGMLQAINQEKYVLYRTFLINVILFTVLLLSCIFITTNFTFLYVLYGISLLILSVIFYRKYRKIMAERTI</sequence>
<proteinExistence type="inferred from homology"/>
<gene>
    <name evidence="7" type="ORF">GHI93_07760</name>
</gene>
<feature type="transmembrane region" description="Helical" evidence="6">
    <location>
        <begin position="87"/>
        <end position="110"/>
    </location>
</feature>
<feature type="transmembrane region" description="Helical" evidence="6">
    <location>
        <begin position="155"/>
        <end position="175"/>
    </location>
</feature>
<feature type="transmembrane region" description="Helical" evidence="6">
    <location>
        <begin position="122"/>
        <end position="143"/>
    </location>
</feature>
<dbReference type="RefSeq" id="WP_153496482.1">
    <property type="nucleotide sequence ID" value="NZ_CBCRWP010000007.1"/>
</dbReference>
<feature type="transmembrane region" description="Helical" evidence="6">
    <location>
        <begin position="12"/>
        <end position="33"/>
    </location>
</feature>
<keyword evidence="6" id="KW-0812">Transmembrane</keyword>
<feature type="transmembrane region" description="Helical" evidence="6">
    <location>
        <begin position="300"/>
        <end position="321"/>
    </location>
</feature>
<reference evidence="7 8" key="1">
    <citation type="submission" date="2019-10" db="EMBL/GenBank/DDBJ databases">
        <authorList>
            <person name="Dong K."/>
        </authorList>
    </citation>
    <scope>NUCLEOTIDE SEQUENCE [LARGE SCALE GENOMIC DNA]</scope>
    <source>
        <strain evidence="7 8">DSM 28960</strain>
    </source>
</reference>
<organism evidence="7 8">
    <name type="scientific">Lactococcus hircilactis</name>
    <dbReference type="NCBI Taxonomy" id="1494462"/>
    <lineage>
        <taxon>Bacteria</taxon>
        <taxon>Bacillati</taxon>
        <taxon>Bacillota</taxon>
        <taxon>Bacilli</taxon>
        <taxon>Lactobacillales</taxon>
        <taxon>Streptococcaceae</taxon>
        <taxon>Lactococcus</taxon>
    </lineage>
</organism>
<feature type="transmembrane region" description="Helical" evidence="6">
    <location>
        <begin position="181"/>
        <end position="205"/>
    </location>
</feature>
<evidence type="ECO:0000256" key="1">
    <source>
        <dbReference type="ARBA" id="ARBA00003408"/>
    </source>
</evidence>
<protein>
    <recommendedName>
        <fullName evidence="3">Probable multidrug resistance protein NorM</fullName>
    </recommendedName>
    <alternativeName>
        <fullName evidence="5">Multidrug-efflux transporter</fullName>
    </alternativeName>
</protein>
<evidence type="ECO:0000256" key="3">
    <source>
        <dbReference type="ARBA" id="ARBA00020268"/>
    </source>
</evidence>
<dbReference type="AlphaFoldDB" id="A0A7X2D0S4"/>
<dbReference type="Proteomes" id="UP000439550">
    <property type="component" value="Unassembled WGS sequence"/>
</dbReference>
<comment type="similarity">
    <text evidence="2">Belongs to the multi antimicrobial extrusion (MATE) (TC 2.A.66.1) family.</text>
</comment>
<feature type="transmembrane region" description="Helical" evidence="6">
    <location>
        <begin position="341"/>
        <end position="358"/>
    </location>
</feature>
<evidence type="ECO:0000256" key="5">
    <source>
        <dbReference type="ARBA" id="ARBA00031636"/>
    </source>
</evidence>
<keyword evidence="4" id="KW-0813">Transport</keyword>
<dbReference type="EMBL" id="WITJ01000009">
    <property type="protein sequence ID" value="MQW39818.1"/>
    <property type="molecule type" value="Genomic_DNA"/>
</dbReference>
<comment type="caution">
    <text evidence="7">The sequence shown here is derived from an EMBL/GenBank/DDBJ whole genome shotgun (WGS) entry which is preliminary data.</text>
</comment>
<dbReference type="InterPro" id="IPR002528">
    <property type="entry name" value="MATE_fam"/>
</dbReference>
<dbReference type="GO" id="GO:0015297">
    <property type="term" value="F:antiporter activity"/>
    <property type="evidence" value="ECO:0007669"/>
    <property type="project" value="InterPro"/>
</dbReference>